<keyword evidence="8" id="KW-0282">Flagellum</keyword>
<dbReference type="GO" id="GO:0030694">
    <property type="term" value="C:bacterial-type flagellum basal body, rod"/>
    <property type="evidence" value="ECO:0007669"/>
    <property type="project" value="InterPro"/>
</dbReference>
<protein>
    <recommendedName>
        <fullName evidence="3 6">Flagellar basal body rod protein FlgB</fullName>
    </recommendedName>
</protein>
<dbReference type="Pfam" id="PF00460">
    <property type="entry name" value="Flg_bb_rod"/>
    <property type="match status" value="1"/>
</dbReference>
<keyword evidence="4 6" id="KW-0975">Bacterial flagellum</keyword>
<comment type="function">
    <text evidence="5 6">Structural component of flagellum, the bacterial motility apparatus. Part of the rod structure of flagellar basal body.</text>
</comment>
<comment type="subcellular location">
    <subcellularLocation>
        <location evidence="1 6">Bacterial flagellum basal body</location>
    </subcellularLocation>
</comment>
<dbReference type="InterPro" id="IPR001444">
    <property type="entry name" value="Flag_bb_rod_N"/>
</dbReference>
<dbReference type="PANTHER" id="PTHR30435">
    <property type="entry name" value="FLAGELLAR PROTEIN"/>
    <property type="match status" value="1"/>
</dbReference>
<evidence type="ECO:0000256" key="5">
    <source>
        <dbReference type="ARBA" id="ARBA00024934"/>
    </source>
</evidence>
<reference evidence="8 9" key="1">
    <citation type="submission" date="2017-07" db="EMBL/GenBank/DDBJ databases">
        <title>Isolation and whole genome analysis of endospore-forming bacteria from heroin.</title>
        <authorList>
            <person name="Kalinowski J."/>
            <person name="Ahrens B."/>
            <person name="Al-Dilaimi A."/>
            <person name="Winkler A."/>
            <person name="Wibberg D."/>
            <person name="Schleenbecker U."/>
            <person name="Ruckert C."/>
            <person name="Wolfel R."/>
            <person name="Grass G."/>
        </authorList>
    </citation>
    <scope>NUCLEOTIDE SEQUENCE [LARGE SCALE GENOMIC DNA]</scope>
    <source>
        <strain evidence="8 9">7539</strain>
    </source>
</reference>
<sequence length="131" mass="14451">MFVTSTIAALEEGIRYSSTKQKAISTNLANVDTPNFKEKTVSFDQVLQAVGEKTGHLQAKRTDERHLSFPLPGNGVVSLREKGELYNHNGNSVDVDKQMTEMAKNQLYYNALVDRISGSFQSLETAIKGGK</sequence>
<dbReference type="RefSeq" id="WP_011247115.1">
    <property type="nucleotide sequence ID" value="NZ_BOQQ01000003.1"/>
</dbReference>
<comment type="subunit">
    <text evidence="6">The basal body constitutes a major portion of the flagellar organelle and consists of a number of rings mounted on a central rod.</text>
</comment>
<dbReference type="OMA" id="DGHMARN"/>
<evidence type="ECO:0000256" key="2">
    <source>
        <dbReference type="ARBA" id="ARBA00009677"/>
    </source>
</evidence>
<evidence type="ECO:0000256" key="4">
    <source>
        <dbReference type="ARBA" id="ARBA00023143"/>
    </source>
</evidence>
<gene>
    <name evidence="8" type="ORF">CHH72_04070</name>
</gene>
<dbReference type="Proteomes" id="UP000216207">
    <property type="component" value="Unassembled WGS sequence"/>
</dbReference>
<organism evidence="8 9">
    <name type="scientific">Shouchella clausii</name>
    <name type="common">Alkalihalobacillus clausii</name>
    <dbReference type="NCBI Taxonomy" id="79880"/>
    <lineage>
        <taxon>Bacteria</taxon>
        <taxon>Bacillati</taxon>
        <taxon>Bacillota</taxon>
        <taxon>Bacilli</taxon>
        <taxon>Bacillales</taxon>
        <taxon>Bacillaceae</taxon>
        <taxon>Shouchella</taxon>
    </lineage>
</organism>
<dbReference type="GO" id="GO:0071978">
    <property type="term" value="P:bacterial-type flagellum-dependent swarming motility"/>
    <property type="evidence" value="ECO:0007669"/>
    <property type="project" value="TreeGrafter"/>
</dbReference>
<comment type="caution">
    <text evidence="8">The sequence shown here is derived from an EMBL/GenBank/DDBJ whole genome shotgun (WGS) entry which is preliminary data.</text>
</comment>
<evidence type="ECO:0000256" key="6">
    <source>
        <dbReference type="PIRNR" id="PIRNR002889"/>
    </source>
</evidence>
<keyword evidence="8" id="KW-0966">Cell projection</keyword>
<evidence type="ECO:0000313" key="8">
    <source>
        <dbReference type="EMBL" id="PAE90167.1"/>
    </source>
</evidence>
<comment type="similarity">
    <text evidence="2 6">Belongs to the flagella basal body rod proteins family.</text>
</comment>
<name>A0A268P372_SHOCL</name>
<dbReference type="PIRSF" id="PIRSF002889">
    <property type="entry name" value="Rod_FlgB"/>
    <property type="match status" value="1"/>
</dbReference>
<evidence type="ECO:0000313" key="9">
    <source>
        <dbReference type="Proteomes" id="UP000216207"/>
    </source>
</evidence>
<dbReference type="AlphaFoldDB" id="A0A268P372"/>
<dbReference type="InterPro" id="IPR006300">
    <property type="entry name" value="FlgB"/>
</dbReference>
<keyword evidence="8" id="KW-0969">Cilium</keyword>
<dbReference type="NCBIfam" id="TIGR01396">
    <property type="entry name" value="FlgB"/>
    <property type="match status" value="1"/>
</dbReference>
<accession>A0A268P372</accession>
<evidence type="ECO:0000256" key="1">
    <source>
        <dbReference type="ARBA" id="ARBA00004117"/>
    </source>
</evidence>
<feature type="domain" description="Flagellar basal body rod protein N-terminal" evidence="7">
    <location>
        <begin position="18"/>
        <end position="37"/>
    </location>
</feature>
<evidence type="ECO:0000259" key="7">
    <source>
        <dbReference type="Pfam" id="PF00460"/>
    </source>
</evidence>
<evidence type="ECO:0000256" key="3">
    <source>
        <dbReference type="ARBA" id="ARBA00014376"/>
    </source>
</evidence>
<proteinExistence type="inferred from homology"/>
<dbReference type="EMBL" id="NPCC01000005">
    <property type="protein sequence ID" value="PAE90167.1"/>
    <property type="molecule type" value="Genomic_DNA"/>
</dbReference>
<dbReference type="PANTHER" id="PTHR30435:SF12">
    <property type="entry name" value="FLAGELLAR BASAL BODY ROD PROTEIN FLGB"/>
    <property type="match status" value="1"/>
</dbReference>